<dbReference type="CDD" id="cd00851">
    <property type="entry name" value="MTH1175"/>
    <property type="match status" value="1"/>
</dbReference>
<reference evidence="2 3" key="1">
    <citation type="journal article" date="2016" name="Environ. Microbiol.">
        <title>Genomic resolution of a cold subsurface aquifer community provides metabolic insights for novel microbes adapted to high CO concentrations.</title>
        <authorList>
            <person name="Probst A.J."/>
            <person name="Castelle C.J."/>
            <person name="Singh A."/>
            <person name="Brown C.T."/>
            <person name="Anantharaman K."/>
            <person name="Sharon I."/>
            <person name="Hug L.A."/>
            <person name="Burstein D."/>
            <person name="Emerson J.B."/>
            <person name="Thomas B.C."/>
            <person name="Banfield J.F."/>
        </authorList>
    </citation>
    <scope>NUCLEOTIDE SEQUENCE [LARGE SCALE GENOMIC DNA]</scope>
    <source>
        <strain evidence="2">CG2_30_40_21</strain>
    </source>
</reference>
<name>A0A1J5DLV4_9BACT</name>
<dbReference type="EMBL" id="MNYI01000219">
    <property type="protein sequence ID" value="OIP37177.1"/>
    <property type="molecule type" value="Genomic_DNA"/>
</dbReference>
<dbReference type="Gene3D" id="3.30.420.130">
    <property type="entry name" value="Dinitrogenase iron-molybdenum cofactor biosynthesis domain"/>
    <property type="match status" value="1"/>
</dbReference>
<organism evidence="2 3">
    <name type="scientific">Candidatus Desantisbacteria bacterium CG2_30_40_21</name>
    <dbReference type="NCBI Taxonomy" id="1817895"/>
    <lineage>
        <taxon>Bacteria</taxon>
        <taxon>Candidatus Desantisiibacteriota</taxon>
    </lineage>
</organism>
<dbReference type="PANTHER" id="PTHR42983:SF1">
    <property type="entry name" value="IRON-MOLYBDENUM PROTEIN"/>
    <property type="match status" value="1"/>
</dbReference>
<comment type="caution">
    <text evidence="2">The sequence shown here is derived from an EMBL/GenBank/DDBJ whole genome shotgun (WGS) entry which is preliminary data.</text>
</comment>
<protein>
    <submittedName>
        <fullName evidence="2">ATPase</fullName>
    </submittedName>
</protein>
<dbReference type="InterPro" id="IPR033913">
    <property type="entry name" value="MTH1175_dom"/>
</dbReference>
<dbReference type="InterPro" id="IPR036105">
    <property type="entry name" value="DiNase_FeMo-co_biosyn_sf"/>
</dbReference>
<evidence type="ECO:0000313" key="2">
    <source>
        <dbReference type="EMBL" id="OIP37177.1"/>
    </source>
</evidence>
<dbReference type="Proteomes" id="UP000183085">
    <property type="component" value="Unassembled WGS sequence"/>
</dbReference>
<dbReference type="InterPro" id="IPR003731">
    <property type="entry name" value="Di-Nase_FeMo-co_biosynth"/>
</dbReference>
<sequence>MRIAMPIAQGQLCMHFGHCEEFAFFDVEDGQIKGKQMLTPPPHAPGVIPQWVHEQGATMVIAGGMGSRAVSLFEQQGVHVIVGAPGHTPEEVVTAYLNGTLKTGENVCDH</sequence>
<evidence type="ECO:0000259" key="1">
    <source>
        <dbReference type="Pfam" id="PF02579"/>
    </source>
</evidence>
<evidence type="ECO:0000313" key="3">
    <source>
        <dbReference type="Proteomes" id="UP000183085"/>
    </source>
</evidence>
<dbReference type="STRING" id="1817895.AUJ95_08535"/>
<proteinExistence type="predicted"/>
<feature type="domain" description="Dinitrogenase iron-molybdenum cofactor biosynthesis" evidence="1">
    <location>
        <begin position="10"/>
        <end position="97"/>
    </location>
</feature>
<dbReference type="PANTHER" id="PTHR42983">
    <property type="entry name" value="DINITROGENASE IRON-MOLYBDENUM COFACTOR PROTEIN-RELATED"/>
    <property type="match status" value="1"/>
</dbReference>
<accession>A0A1J5DLV4</accession>
<dbReference type="SUPFAM" id="SSF53146">
    <property type="entry name" value="Nitrogenase accessory factor-like"/>
    <property type="match status" value="1"/>
</dbReference>
<dbReference type="Pfam" id="PF02579">
    <property type="entry name" value="Nitro_FeMo-Co"/>
    <property type="match status" value="1"/>
</dbReference>
<dbReference type="AlphaFoldDB" id="A0A1J5DLV4"/>
<gene>
    <name evidence="2" type="ORF">AUJ95_08535</name>
</gene>